<keyword evidence="1" id="KW-0472">Membrane</keyword>
<keyword evidence="1" id="KW-0812">Transmembrane</keyword>
<organism evidence="2 3">
    <name type="scientific">Gordonia rubripertincta</name>
    <name type="common">Rhodococcus corallinus</name>
    <dbReference type="NCBI Taxonomy" id="36822"/>
    <lineage>
        <taxon>Bacteria</taxon>
        <taxon>Bacillati</taxon>
        <taxon>Actinomycetota</taxon>
        <taxon>Actinomycetes</taxon>
        <taxon>Mycobacteriales</taxon>
        <taxon>Gordoniaceae</taxon>
        <taxon>Gordonia</taxon>
    </lineage>
</organism>
<keyword evidence="1" id="KW-1133">Transmembrane helix</keyword>
<proteinExistence type="predicted"/>
<feature type="transmembrane region" description="Helical" evidence="1">
    <location>
        <begin position="32"/>
        <end position="53"/>
    </location>
</feature>
<comment type="caution">
    <text evidence="2">The sequence shown here is derived from an EMBL/GenBank/DDBJ whole genome shotgun (WGS) entry which is preliminary data.</text>
</comment>
<sequence length="57" mass="5565">MSAPRWPHPLVSIGALVGAAVALAPGSLPRTGLIAGLLLAAFGGLGTLLGAIAGHRR</sequence>
<reference evidence="2" key="1">
    <citation type="submission" date="2022-12" db="EMBL/GenBank/DDBJ databases">
        <authorList>
            <person name="Krivoruchko A.V."/>
            <person name="Elkin A."/>
        </authorList>
    </citation>
    <scope>NUCLEOTIDE SEQUENCE</scope>
    <source>
        <strain evidence="2">IEGM 1388</strain>
    </source>
</reference>
<protein>
    <submittedName>
        <fullName evidence="2">Uncharacterized protein</fullName>
    </submittedName>
</protein>
<name>A0ABT4MP55_GORRU</name>
<accession>A0ABT4MP55</accession>
<evidence type="ECO:0000313" key="2">
    <source>
        <dbReference type="EMBL" id="MCZ4548780.1"/>
    </source>
</evidence>
<evidence type="ECO:0000313" key="3">
    <source>
        <dbReference type="Proteomes" id="UP001067235"/>
    </source>
</evidence>
<evidence type="ECO:0000256" key="1">
    <source>
        <dbReference type="SAM" id="Phobius"/>
    </source>
</evidence>
<dbReference type="RefSeq" id="WP_301569277.1">
    <property type="nucleotide sequence ID" value="NZ_JAPWIE010000001.1"/>
</dbReference>
<keyword evidence="3" id="KW-1185">Reference proteome</keyword>
<dbReference type="EMBL" id="JAPWIE010000001">
    <property type="protein sequence ID" value="MCZ4548780.1"/>
    <property type="molecule type" value="Genomic_DNA"/>
</dbReference>
<gene>
    <name evidence="2" type="ORF">O4213_02215</name>
</gene>
<dbReference type="Proteomes" id="UP001067235">
    <property type="component" value="Unassembled WGS sequence"/>
</dbReference>